<comment type="caution">
    <text evidence="1">The sequence shown here is derived from an EMBL/GenBank/DDBJ whole genome shotgun (WGS) entry which is preliminary data.</text>
</comment>
<organism evidence="1 2">
    <name type="scientific">Streptomyces spectabilis</name>
    <dbReference type="NCBI Taxonomy" id="68270"/>
    <lineage>
        <taxon>Bacteria</taxon>
        <taxon>Bacillati</taxon>
        <taxon>Actinomycetota</taxon>
        <taxon>Actinomycetes</taxon>
        <taxon>Kitasatosporales</taxon>
        <taxon>Streptomycetaceae</taxon>
        <taxon>Streptomyces</taxon>
    </lineage>
</organism>
<reference evidence="1 2" key="1">
    <citation type="submission" date="2020-08" db="EMBL/GenBank/DDBJ databases">
        <title>Genomic Encyclopedia of Type Strains, Phase III (KMG-III): the genomes of soil and plant-associated and newly described type strains.</title>
        <authorList>
            <person name="Whitman W."/>
        </authorList>
    </citation>
    <scope>NUCLEOTIDE SEQUENCE [LARGE SCALE GENOMIC DNA]</scope>
    <source>
        <strain evidence="1 2">CECT 3146</strain>
    </source>
</reference>
<evidence type="ECO:0000313" key="1">
    <source>
        <dbReference type="EMBL" id="MBB5103755.1"/>
    </source>
</evidence>
<sequence>MATRGPAAVAAQLRALALGWRALKVWHGAGTR</sequence>
<dbReference type="EMBL" id="JACHJD010000004">
    <property type="protein sequence ID" value="MBB5103755.1"/>
    <property type="molecule type" value="Genomic_DNA"/>
</dbReference>
<name>A0A7W8ASB4_STRST</name>
<proteinExistence type="predicted"/>
<evidence type="ECO:0000313" key="2">
    <source>
        <dbReference type="Proteomes" id="UP000549009"/>
    </source>
</evidence>
<protein>
    <submittedName>
        <fullName evidence="1">Uncharacterized protein</fullName>
    </submittedName>
</protein>
<dbReference type="Proteomes" id="UP000549009">
    <property type="component" value="Unassembled WGS sequence"/>
</dbReference>
<keyword evidence="2" id="KW-1185">Reference proteome</keyword>
<gene>
    <name evidence="1" type="ORF">FHS40_002817</name>
</gene>
<dbReference type="AlphaFoldDB" id="A0A7W8ASB4"/>
<accession>A0A7W8ASB4</accession>